<name>A0A8J5X550_ZIZPA</name>
<sequence>MLEKQSLGDFVTRINSGKAVIVYVSPQSRPSLAAFFGLSQSQSKSVDFMTLEESPLERLLTNVDDDGHLYGVSGGSWGIIEDSVDRTVLVASEQDSDILGENEQAQLK</sequence>
<dbReference type="Proteomes" id="UP000729402">
    <property type="component" value="Unassembled WGS sequence"/>
</dbReference>
<gene>
    <name evidence="1" type="ORF">GUJ93_ZPchr0013g35876</name>
</gene>
<dbReference type="OrthoDB" id="10253113at2759"/>
<keyword evidence="2" id="KW-1185">Reference proteome</keyword>
<dbReference type="EMBL" id="JAAALK010000079">
    <property type="protein sequence ID" value="KAG8100460.1"/>
    <property type="molecule type" value="Genomic_DNA"/>
</dbReference>
<accession>A0A8J5X550</accession>
<dbReference type="AlphaFoldDB" id="A0A8J5X550"/>
<comment type="caution">
    <text evidence="1">The sequence shown here is derived from an EMBL/GenBank/DDBJ whole genome shotgun (WGS) entry which is preliminary data.</text>
</comment>
<protein>
    <submittedName>
        <fullName evidence="1">Uncharacterized protein</fullName>
    </submittedName>
</protein>
<reference evidence="1" key="2">
    <citation type="submission" date="2021-02" db="EMBL/GenBank/DDBJ databases">
        <authorList>
            <person name="Kimball J.A."/>
            <person name="Haas M.W."/>
            <person name="Macchietto M."/>
            <person name="Kono T."/>
            <person name="Duquette J."/>
            <person name="Shao M."/>
        </authorList>
    </citation>
    <scope>NUCLEOTIDE SEQUENCE</scope>
    <source>
        <tissue evidence="1">Fresh leaf tissue</tissue>
    </source>
</reference>
<proteinExistence type="predicted"/>
<reference evidence="1" key="1">
    <citation type="journal article" date="2021" name="bioRxiv">
        <title>Whole Genome Assembly and Annotation of Northern Wild Rice, Zizania palustris L., Supports a Whole Genome Duplication in the Zizania Genus.</title>
        <authorList>
            <person name="Haas M."/>
            <person name="Kono T."/>
            <person name="Macchietto M."/>
            <person name="Millas R."/>
            <person name="McGilp L."/>
            <person name="Shao M."/>
            <person name="Duquette J."/>
            <person name="Hirsch C.N."/>
            <person name="Kimball J."/>
        </authorList>
    </citation>
    <scope>NUCLEOTIDE SEQUENCE</scope>
    <source>
        <tissue evidence="1">Fresh leaf tissue</tissue>
    </source>
</reference>
<organism evidence="1 2">
    <name type="scientific">Zizania palustris</name>
    <name type="common">Northern wild rice</name>
    <dbReference type="NCBI Taxonomy" id="103762"/>
    <lineage>
        <taxon>Eukaryota</taxon>
        <taxon>Viridiplantae</taxon>
        <taxon>Streptophyta</taxon>
        <taxon>Embryophyta</taxon>
        <taxon>Tracheophyta</taxon>
        <taxon>Spermatophyta</taxon>
        <taxon>Magnoliopsida</taxon>
        <taxon>Liliopsida</taxon>
        <taxon>Poales</taxon>
        <taxon>Poaceae</taxon>
        <taxon>BOP clade</taxon>
        <taxon>Oryzoideae</taxon>
        <taxon>Oryzeae</taxon>
        <taxon>Zizaniinae</taxon>
        <taxon>Zizania</taxon>
    </lineage>
</organism>
<evidence type="ECO:0000313" key="1">
    <source>
        <dbReference type="EMBL" id="KAG8100460.1"/>
    </source>
</evidence>
<evidence type="ECO:0000313" key="2">
    <source>
        <dbReference type="Proteomes" id="UP000729402"/>
    </source>
</evidence>